<proteinExistence type="predicted"/>
<evidence type="ECO:0000313" key="1">
    <source>
        <dbReference type="EMBL" id="RDX42786.1"/>
    </source>
</evidence>
<dbReference type="Proteomes" id="UP000256964">
    <property type="component" value="Unassembled WGS sequence"/>
</dbReference>
<keyword evidence="2" id="KW-1185">Reference proteome</keyword>
<reference evidence="1 2" key="1">
    <citation type="journal article" date="2018" name="Biotechnol. Biofuels">
        <title>Integrative visual omics of the white-rot fungus Polyporus brumalis exposes the biotechnological potential of its oxidative enzymes for delignifying raw plant biomass.</title>
        <authorList>
            <person name="Miyauchi S."/>
            <person name="Rancon A."/>
            <person name="Drula E."/>
            <person name="Hage H."/>
            <person name="Chaduli D."/>
            <person name="Favel A."/>
            <person name="Grisel S."/>
            <person name="Henrissat B."/>
            <person name="Herpoel-Gimbert I."/>
            <person name="Ruiz-Duenas F.J."/>
            <person name="Chevret D."/>
            <person name="Hainaut M."/>
            <person name="Lin J."/>
            <person name="Wang M."/>
            <person name="Pangilinan J."/>
            <person name="Lipzen A."/>
            <person name="Lesage-Meessen L."/>
            <person name="Navarro D."/>
            <person name="Riley R."/>
            <person name="Grigoriev I.V."/>
            <person name="Zhou S."/>
            <person name="Raouche S."/>
            <person name="Rosso M.N."/>
        </authorList>
    </citation>
    <scope>NUCLEOTIDE SEQUENCE [LARGE SCALE GENOMIC DNA]</scope>
    <source>
        <strain evidence="1 2">BRFM 1820</strain>
    </source>
</reference>
<evidence type="ECO:0000313" key="2">
    <source>
        <dbReference type="Proteomes" id="UP000256964"/>
    </source>
</evidence>
<protein>
    <submittedName>
        <fullName evidence="1">Uncharacterized protein</fullName>
    </submittedName>
</protein>
<organism evidence="1 2">
    <name type="scientific">Lentinus brumalis</name>
    <dbReference type="NCBI Taxonomy" id="2498619"/>
    <lineage>
        <taxon>Eukaryota</taxon>
        <taxon>Fungi</taxon>
        <taxon>Dikarya</taxon>
        <taxon>Basidiomycota</taxon>
        <taxon>Agaricomycotina</taxon>
        <taxon>Agaricomycetes</taxon>
        <taxon>Polyporales</taxon>
        <taxon>Polyporaceae</taxon>
        <taxon>Lentinus</taxon>
    </lineage>
</organism>
<accession>A0A371CR73</accession>
<dbReference type="AlphaFoldDB" id="A0A371CR73"/>
<sequence length="96" mass="10857">MATRALNTFTSLLGSGGQRPAQLAWTDLLHGMSRAGFTVRRCRGTRRRFCPPNNITHGALTLREPPSGFLDRRAQAKLKRKFHAVGLDYRFFANRI</sequence>
<dbReference type="EMBL" id="KZ857477">
    <property type="protein sequence ID" value="RDX42786.1"/>
    <property type="molecule type" value="Genomic_DNA"/>
</dbReference>
<name>A0A371CR73_9APHY</name>
<gene>
    <name evidence="1" type="ORF">OH76DRAFT_1488406</name>
</gene>